<evidence type="ECO:0000256" key="1">
    <source>
        <dbReference type="ARBA" id="ARBA00010617"/>
    </source>
</evidence>
<dbReference type="InterPro" id="IPR050121">
    <property type="entry name" value="Cytochrome_P450_monoxygenase"/>
</dbReference>
<name>A0A9N8JA28_9PEZI</name>
<dbReference type="Proteomes" id="UP000716446">
    <property type="component" value="Unassembled WGS sequence"/>
</dbReference>
<gene>
    <name evidence="2" type="ORF">AWRI4619_LOCUS2225</name>
</gene>
<accession>A0A9N8JA28</accession>
<keyword evidence="3" id="KW-1185">Reference proteome</keyword>
<dbReference type="Pfam" id="PF00067">
    <property type="entry name" value="p450"/>
    <property type="match status" value="1"/>
</dbReference>
<dbReference type="PANTHER" id="PTHR24305:SF166">
    <property type="entry name" value="CYTOCHROME P450 12A4, MITOCHONDRIAL-RELATED"/>
    <property type="match status" value="1"/>
</dbReference>
<organism evidence="2 3">
    <name type="scientific">Aureobasidium vineae</name>
    <dbReference type="NCBI Taxonomy" id="2773715"/>
    <lineage>
        <taxon>Eukaryota</taxon>
        <taxon>Fungi</taxon>
        <taxon>Dikarya</taxon>
        <taxon>Ascomycota</taxon>
        <taxon>Pezizomycotina</taxon>
        <taxon>Dothideomycetes</taxon>
        <taxon>Dothideomycetidae</taxon>
        <taxon>Dothideales</taxon>
        <taxon>Saccotheciaceae</taxon>
        <taxon>Aureobasidium</taxon>
    </lineage>
</organism>
<dbReference type="GO" id="GO:0004497">
    <property type="term" value="F:monooxygenase activity"/>
    <property type="evidence" value="ECO:0007669"/>
    <property type="project" value="InterPro"/>
</dbReference>
<dbReference type="GO" id="GO:0016705">
    <property type="term" value="F:oxidoreductase activity, acting on paired donors, with incorporation or reduction of molecular oxygen"/>
    <property type="evidence" value="ECO:0007669"/>
    <property type="project" value="InterPro"/>
</dbReference>
<reference evidence="2" key="1">
    <citation type="submission" date="2020-06" db="EMBL/GenBank/DDBJ databases">
        <authorList>
            <person name="Onetto C."/>
        </authorList>
    </citation>
    <scope>NUCLEOTIDE SEQUENCE</scope>
</reference>
<dbReference type="InterPro" id="IPR001128">
    <property type="entry name" value="Cyt_P450"/>
</dbReference>
<evidence type="ECO:0008006" key="4">
    <source>
        <dbReference type="Google" id="ProtNLM"/>
    </source>
</evidence>
<dbReference type="PANTHER" id="PTHR24305">
    <property type="entry name" value="CYTOCHROME P450"/>
    <property type="match status" value="1"/>
</dbReference>
<comment type="caution">
    <text evidence="2">The sequence shown here is derived from an EMBL/GenBank/DDBJ whole genome shotgun (WGS) entry which is preliminary data.</text>
</comment>
<comment type="similarity">
    <text evidence="1">Belongs to the cytochrome P450 family.</text>
</comment>
<evidence type="ECO:0000313" key="2">
    <source>
        <dbReference type="EMBL" id="CAD0083658.1"/>
    </source>
</evidence>
<dbReference type="GO" id="GO:0020037">
    <property type="term" value="F:heme binding"/>
    <property type="evidence" value="ECO:0007669"/>
    <property type="project" value="InterPro"/>
</dbReference>
<sequence>MCAKYMEQSSDEQDAVRSELKIYFDKWTRGIAPTLNRNEHPHSSALINECLRICPPAAFFREKRVRHTGYPEYKIPGGTLIGVCLGAAMRDPEVFGDQADKFDLSRWFESDMKTLQRMDDWLRLVFGSGMSECLGRRTAFPEMLRVLCTYNYEIIDRAEFARFSNKGVQRVTGMRVYVRRLGESKAPGLPAKNFVGPVH</sequence>
<dbReference type="InterPro" id="IPR036396">
    <property type="entry name" value="Cyt_P450_sf"/>
</dbReference>
<feature type="non-terminal residue" evidence="2">
    <location>
        <position position="1"/>
    </location>
</feature>
<dbReference type="GO" id="GO:0005506">
    <property type="term" value="F:iron ion binding"/>
    <property type="evidence" value="ECO:0007669"/>
    <property type="project" value="InterPro"/>
</dbReference>
<proteinExistence type="inferred from homology"/>
<dbReference type="SUPFAM" id="SSF48264">
    <property type="entry name" value="Cytochrome P450"/>
    <property type="match status" value="1"/>
</dbReference>
<dbReference type="Gene3D" id="1.10.630.10">
    <property type="entry name" value="Cytochrome P450"/>
    <property type="match status" value="1"/>
</dbReference>
<dbReference type="AlphaFoldDB" id="A0A9N8JA28"/>
<dbReference type="EMBL" id="CAIJEN010000002">
    <property type="protein sequence ID" value="CAD0083658.1"/>
    <property type="molecule type" value="Genomic_DNA"/>
</dbReference>
<evidence type="ECO:0000313" key="3">
    <source>
        <dbReference type="Proteomes" id="UP000716446"/>
    </source>
</evidence>
<protein>
    <recommendedName>
        <fullName evidence="4">Cytochrome P450</fullName>
    </recommendedName>
</protein>